<name>A0A9N9MQP7_9CUCU</name>
<feature type="transmembrane region" description="Helical" evidence="7">
    <location>
        <begin position="439"/>
        <end position="464"/>
    </location>
</feature>
<evidence type="ECO:0008006" key="10">
    <source>
        <dbReference type="Google" id="ProtNLM"/>
    </source>
</evidence>
<dbReference type="OrthoDB" id="3936150at2759"/>
<feature type="transmembrane region" description="Helical" evidence="7">
    <location>
        <begin position="109"/>
        <end position="127"/>
    </location>
</feature>
<organism evidence="8 9">
    <name type="scientific">Ceutorhynchus assimilis</name>
    <name type="common">cabbage seed weevil</name>
    <dbReference type="NCBI Taxonomy" id="467358"/>
    <lineage>
        <taxon>Eukaryota</taxon>
        <taxon>Metazoa</taxon>
        <taxon>Ecdysozoa</taxon>
        <taxon>Arthropoda</taxon>
        <taxon>Hexapoda</taxon>
        <taxon>Insecta</taxon>
        <taxon>Pterygota</taxon>
        <taxon>Neoptera</taxon>
        <taxon>Endopterygota</taxon>
        <taxon>Coleoptera</taxon>
        <taxon>Polyphaga</taxon>
        <taxon>Cucujiformia</taxon>
        <taxon>Curculionidae</taxon>
        <taxon>Ceutorhynchinae</taxon>
        <taxon>Ceutorhynchus</taxon>
    </lineage>
</organism>
<dbReference type="Pfam" id="PF07690">
    <property type="entry name" value="MFS_1"/>
    <property type="match status" value="1"/>
</dbReference>
<dbReference type="FunFam" id="1.20.1250.20:FF:000232">
    <property type="entry name" value="Organic cation/carnitine transporter 7"/>
    <property type="match status" value="1"/>
</dbReference>
<dbReference type="Pfam" id="PF00083">
    <property type="entry name" value="Sugar_tr"/>
    <property type="match status" value="1"/>
</dbReference>
<evidence type="ECO:0000313" key="9">
    <source>
        <dbReference type="Proteomes" id="UP001152799"/>
    </source>
</evidence>
<protein>
    <recommendedName>
        <fullName evidence="10">Synaptic vesicle glycoprotein 2B</fullName>
    </recommendedName>
</protein>
<evidence type="ECO:0000256" key="5">
    <source>
        <dbReference type="ARBA" id="ARBA00022989"/>
    </source>
</evidence>
<gene>
    <name evidence="8" type="ORF">CEUTPL_LOCUS5771</name>
</gene>
<dbReference type="InterPro" id="IPR005828">
    <property type="entry name" value="MFS_sugar_transport-like"/>
</dbReference>
<dbReference type="GO" id="GO:0022857">
    <property type="term" value="F:transmembrane transporter activity"/>
    <property type="evidence" value="ECO:0007669"/>
    <property type="project" value="InterPro"/>
</dbReference>
<reference evidence="8" key="1">
    <citation type="submission" date="2022-01" db="EMBL/GenBank/DDBJ databases">
        <authorList>
            <person name="King R."/>
        </authorList>
    </citation>
    <scope>NUCLEOTIDE SEQUENCE</scope>
</reference>
<feature type="transmembrane region" description="Helical" evidence="7">
    <location>
        <begin position="211"/>
        <end position="229"/>
    </location>
</feature>
<keyword evidence="5 7" id="KW-1133">Transmembrane helix</keyword>
<keyword evidence="9" id="KW-1185">Reference proteome</keyword>
<dbReference type="AlphaFoldDB" id="A0A9N9MQP7"/>
<dbReference type="GO" id="GO:0016020">
    <property type="term" value="C:membrane"/>
    <property type="evidence" value="ECO:0007669"/>
    <property type="project" value="UniProtKB-SubCell"/>
</dbReference>
<dbReference type="PANTHER" id="PTHR23511:SF38">
    <property type="entry name" value="SYNAPTIC VESICLE 2-RELATED PROTEIN-LIKE PROTEIN"/>
    <property type="match status" value="1"/>
</dbReference>
<feature type="transmembrane region" description="Helical" evidence="7">
    <location>
        <begin position="414"/>
        <end position="433"/>
    </location>
</feature>
<evidence type="ECO:0000256" key="4">
    <source>
        <dbReference type="ARBA" id="ARBA00022692"/>
    </source>
</evidence>
<evidence type="ECO:0000256" key="3">
    <source>
        <dbReference type="ARBA" id="ARBA00022448"/>
    </source>
</evidence>
<dbReference type="SUPFAM" id="SSF103473">
    <property type="entry name" value="MFS general substrate transporter"/>
    <property type="match status" value="1"/>
</dbReference>
<evidence type="ECO:0000313" key="8">
    <source>
        <dbReference type="EMBL" id="CAG9765156.1"/>
    </source>
</evidence>
<sequence>MMFNSGVFVDVDLDKGTGNYIEETDSDFETAINYAGVGKFQKILLCVSGAVYATCAISSTTLSFVLPSAECDFDLSSADKGHLSAMPLVGMLFGCCLWGSLANSHGRKIAILTSLMMDFFAAVISSLAQSYTLFLVCRFFNGFGIIGATSLIFSYMGEFLSVKHRDKYLGKLEIFWNIGVLILPGVAWALLNKKTVKIFEDGGNFSPWRIFVLVCSLPSIISAVLIYFLPETPKFLMTKCKYDKAKLVFQRIYASNTGDKMEYFPVKTLEGEDNNNSSITSSKLNNTSYRHQMTDSISDSFKIVKNLATQQYFKYLTITCLADFGLMASYYTLVMWFPEIFDRFSQYNQMYPNRTVSVCKVSQVNVTSRNLNNEICQPFIEDKVFLDTVIIGLSCIPTSASLSYFMYKIGKKAVLVSSLILSGIATLSLNWVTTANETLIVSCIFEALTSILEAVLFCVVVDLFPTNLRAIALTITATCGRFGAIFGNILFGALIDVNCVIPIYLFGFLLIVSGLLCVAVPRNEDYITIH</sequence>
<evidence type="ECO:0000256" key="6">
    <source>
        <dbReference type="ARBA" id="ARBA00023136"/>
    </source>
</evidence>
<feature type="transmembrane region" description="Helical" evidence="7">
    <location>
        <begin position="174"/>
        <end position="191"/>
    </location>
</feature>
<keyword evidence="6 7" id="KW-0472">Membrane</keyword>
<dbReference type="InterPro" id="IPR011701">
    <property type="entry name" value="MFS"/>
</dbReference>
<dbReference type="InterPro" id="IPR036259">
    <property type="entry name" value="MFS_trans_sf"/>
</dbReference>
<feature type="transmembrane region" description="Helical" evidence="7">
    <location>
        <begin position="85"/>
        <end position="102"/>
    </location>
</feature>
<dbReference type="PANTHER" id="PTHR23511">
    <property type="entry name" value="SYNAPTIC VESICLE GLYCOPROTEIN 2"/>
    <property type="match status" value="1"/>
</dbReference>
<comment type="similarity">
    <text evidence="2">Belongs to the major facilitator superfamily.</text>
</comment>
<keyword evidence="4 7" id="KW-0812">Transmembrane</keyword>
<proteinExistence type="inferred from homology"/>
<keyword evidence="3" id="KW-0813">Transport</keyword>
<evidence type="ECO:0000256" key="1">
    <source>
        <dbReference type="ARBA" id="ARBA00004141"/>
    </source>
</evidence>
<dbReference type="Proteomes" id="UP001152799">
    <property type="component" value="Chromosome 2"/>
</dbReference>
<dbReference type="EMBL" id="OU892278">
    <property type="protein sequence ID" value="CAG9765156.1"/>
    <property type="molecule type" value="Genomic_DNA"/>
</dbReference>
<feature type="transmembrane region" description="Helical" evidence="7">
    <location>
        <begin position="315"/>
        <end position="337"/>
    </location>
</feature>
<feature type="transmembrane region" description="Helical" evidence="7">
    <location>
        <begin position="388"/>
        <end position="407"/>
    </location>
</feature>
<feature type="transmembrane region" description="Helical" evidence="7">
    <location>
        <begin position="501"/>
        <end position="520"/>
    </location>
</feature>
<accession>A0A9N9MQP7</accession>
<feature type="transmembrane region" description="Helical" evidence="7">
    <location>
        <begin position="43"/>
        <end position="65"/>
    </location>
</feature>
<evidence type="ECO:0000256" key="2">
    <source>
        <dbReference type="ARBA" id="ARBA00008335"/>
    </source>
</evidence>
<feature type="transmembrane region" description="Helical" evidence="7">
    <location>
        <begin position="471"/>
        <end position="495"/>
    </location>
</feature>
<comment type="subcellular location">
    <subcellularLocation>
        <location evidence="1">Membrane</location>
        <topology evidence="1">Multi-pass membrane protein</topology>
    </subcellularLocation>
</comment>
<dbReference type="Gene3D" id="1.20.1250.20">
    <property type="entry name" value="MFS general substrate transporter like domains"/>
    <property type="match status" value="1"/>
</dbReference>
<evidence type="ECO:0000256" key="7">
    <source>
        <dbReference type="SAM" id="Phobius"/>
    </source>
</evidence>